<dbReference type="GO" id="GO:0005789">
    <property type="term" value="C:endoplasmic reticulum membrane"/>
    <property type="evidence" value="ECO:0007669"/>
    <property type="project" value="UniProtKB-SubCell"/>
</dbReference>
<dbReference type="GO" id="GO:0042373">
    <property type="term" value="P:vitamin K metabolic process"/>
    <property type="evidence" value="ECO:0007669"/>
    <property type="project" value="InterPro"/>
</dbReference>
<keyword evidence="10" id="KW-1015">Disulfide bond</keyword>
<evidence type="ECO:0000256" key="4">
    <source>
        <dbReference type="ARBA" id="ARBA00022692"/>
    </source>
</evidence>
<evidence type="ECO:0000256" key="10">
    <source>
        <dbReference type="ARBA" id="ARBA00023157"/>
    </source>
</evidence>
<evidence type="ECO:0000256" key="6">
    <source>
        <dbReference type="ARBA" id="ARBA00022824"/>
    </source>
</evidence>
<organism evidence="14 15">
    <name type="scientific">Mytilus coruscus</name>
    <name type="common">Sea mussel</name>
    <dbReference type="NCBI Taxonomy" id="42192"/>
    <lineage>
        <taxon>Eukaryota</taxon>
        <taxon>Metazoa</taxon>
        <taxon>Spiralia</taxon>
        <taxon>Lophotrochozoa</taxon>
        <taxon>Mollusca</taxon>
        <taxon>Bivalvia</taxon>
        <taxon>Autobranchia</taxon>
        <taxon>Pteriomorphia</taxon>
        <taxon>Mytilida</taxon>
        <taxon>Mytiloidea</taxon>
        <taxon>Mytilidae</taxon>
        <taxon>Mytilinae</taxon>
        <taxon>Mytilus</taxon>
    </lineage>
</organism>
<evidence type="ECO:0000313" key="15">
    <source>
        <dbReference type="Proteomes" id="UP000507470"/>
    </source>
</evidence>
<evidence type="ECO:0000256" key="12">
    <source>
        <dbReference type="SAM" id="Phobius"/>
    </source>
</evidence>
<accession>A0A6J8B163</accession>
<name>A0A6J8B163_MYTCO</name>
<proteinExistence type="inferred from homology"/>
<evidence type="ECO:0000313" key="14">
    <source>
        <dbReference type="EMBL" id="CAC5377532.1"/>
    </source>
</evidence>
<reference evidence="14 15" key="1">
    <citation type="submission" date="2020-06" db="EMBL/GenBank/DDBJ databases">
        <authorList>
            <person name="Li R."/>
            <person name="Bekaert M."/>
        </authorList>
    </citation>
    <scope>NUCLEOTIDE SEQUENCE [LARGE SCALE GENOMIC DNA]</scope>
    <source>
        <strain evidence="15">wild</strain>
    </source>
</reference>
<evidence type="ECO:0000256" key="5">
    <source>
        <dbReference type="ARBA" id="ARBA00022719"/>
    </source>
</evidence>
<protein>
    <recommendedName>
        <fullName evidence="3">vitamin-K-epoxide reductase (warfarin-sensitive)</fullName>
        <ecNumber evidence="3">1.17.4.4</ecNumber>
    </recommendedName>
</protein>
<dbReference type="GO" id="GO:0047057">
    <property type="term" value="F:vitamin-K-epoxide reductase (warfarin-sensitive) activity"/>
    <property type="evidence" value="ECO:0007669"/>
    <property type="project" value="UniProtKB-EC"/>
</dbReference>
<dbReference type="AlphaFoldDB" id="A0A6J8B163"/>
<gene>
    <name evidence="14" type="ORF">MCOR_13840</name>
</gene>
<keyword evidence="6" id="KW-0256">Endoplasmic reticulum</keyword>
<dbReference type="InterPro" id="IPR042406">
    <property type="entry name" value="VKORC1/VKORC1L1"/>
</dbReference>
<evidence type="ECO:0000256" key="1">
    <source>
        <dbReference type="ARBA" id="ARBA00004477"/>
    </source>
</evidence>
<sequence length="173" mass="19224">MANEEVQLRKSARLFGNVLLIFCTVGMLLSVYALYVEIHAEGDSSFKAWCDINPKMSCSKVFTSRYGRGFGLLEYLVGKTSVLNQPNSIFGLIFYILQIICAITISGSLAGLALGTSIVANFGSAYLAYILVYILDDVCVVCVSTYIVNAVILYCCYQRYYKIVNIAKNKKQR</sequence>
<dbReference type="Gene3D" id="1.20.1440.130">
    <property type="entry name" value="VKOR domain"/>
    <property type="match status" value="1"/>
</dbReference>
<dbReference type="InterPro" id="IPR012932">
    <property type="entry name" value="VKOR"/>
</dbReference>
<dbReference type="Pfam" id="PF07884">
    <property type="entry name" value="VKOR"/>
    <property type="match status" value="1"/>
</dbReference>
<feature type="domain" description="Vitamin K epoxide reductase" evidence="13">
    <location>
        <begin position="12"/>
        <end position="160"/>
    </location>
</feature>
<dbReference type="PANTHER" id="PTHR14519:SF5">
    <property type="entry name" value="VITAMIN K EPOXIDE REDUCTASE COMPLEX SUBUNIT 1-LIKE PROTEIN 1"/>
    <property type="match status" value="1"/>
</dbReference>
<dbReference type="CDD" id="cd12917">
    <property type="entry name" value="VKOR_euk"/>
    <property type="match status" value="1"/>
</dbReference>
<keyword evidence="11" id="KW-0676">Redox-active center</keyword>
<evidence type="ECO:0000256" key="11">
    <source>
        <dbReference type="ARBA" id="ARBA00023284"/>
    </source>
</evidence>
<evidence type="ECO:0000256" key="8">
    <source>
        <dbReference type="ARBA" id="ARBA00023002"/>
    </source>
</evidence>
<evidence type="ECO:0000256" key="9">
    <source>
        <dbReference type="ARBA" id="ARBA00023136"/>
    </source>
</evidence>
<dbReference type="EMBL" id="CACVKT020002379">
    <property type="protein sequence ID" value="CAC5377532.1"/>
    <property type="molecule type" value="Genomic_DNA"/>
</dbReference>
<dbReference type="SMART" id="SM00756">
    <property type="entry name" value="VKc"/>
    <property type="match status" value="1"/>
</dbReference>
<keyword evidence="8 14" id="KW-0560">Oxidoreductase</keyword>
<evidence type="ECO:0000256" key="2">
    <source>
        <dbReference type="ARBA" id="ARBA00006214"/>
    </source>
</evidence>
<feature type="transmembrane region" description="Helical" evidence="12">
    <location>
        <begin position="12"/>
        <end position="35"/>
    </location>
</feature>
<feature type="transmembrane region" description="Helical" evidence="12">
    <location>
        <begin position="89"/>
        <end position="114"/>
    </location>
</feature>
<keyword evidence="9 12" id="KW-0472">Membrane</keyword>
<evidence type="ECO:0000256" key="3">
    <source>
        <dbReference type="ARBA" id="ARBA00012278"/>
    </source>
</evidence>
<keyword evidence="4 12" id="KW-0812">Transmembrane</keyword>
<dbReference type="Proteomes" id="UP000507470">
    <property type="component" value="Unassembled WGS sequence"/>
</dbReference>
<keyword evidence="15" id="KW-1185">Reference proteome</keyword>
<keyword evidence="7 12" id="KW-1133">Transmembrane helix</keyword>
<dbReference type="EC" id="1.17.4.4" evidence="3"/>
<comment type="similarity">
    <text evidence="2">Belongs to the VKOR family.</text>
</comment>
<comment type="subcellular location">
    <subcellularLocation>
        <location evidence="1">Endoplasmic reticulum membrane</location>
        <topology evidence="1">Multi-pass membrane protein</topology>
    </subcellularLocation>
</comment>
<dbReference type="OrthoDB" id="17010at2759"/>
<dbReference type="InterPro" id="IPR038354">
    <property type="entry name" value="VKOR_sf"/>
</dbReference>
<dbReference type="PANTHER" id="PTHR14519">
    <property type="entry name" value="VITAMIN K EPOXIDE REDUCTASE COMPLEX, SUBUNIT 1"/>
    <property type="match status" value="1"/>
</dbReference>
<evidence type="ECO:0000259" key="13">
    <source>
        <dbReference type="SMART" id="SM00756"/>
    </source>
</evidence>
<dbReference type="GO" id="GO:0048038">
    <property type="term" value="F:quinone binding"/>
    <property type="evidence" value="ECO:0007669"/>
    <property type="project" value="UniProtKB-KW"/>
</dbReference>
<keyword evidence="5" id="KW-0874">Quinone</keyword>
<evidence type="ECO:0000256" key="7">
    <source>
        <dbReference type="ARBA" id="ARBA00022989"/>
    </source>
</evidence>